<gene>
    <name evidence="1" type="ORF">ACTOB_001362</name>
</gene>
<name>A0ABY8WJJ5_9ACTN</name>
<accession>A0ABY8WJJ5</accession>
<reference evidence="1 2" key="1">
    <citation type="submission" date="2023-06" db="EMBL/GenBank/DDBJ databases">
        <authorList>
            <person name="Yushchuk O."/>
            <person name="Binda E."/>
            <person name="Ruckert-Reed C."/>
            <person name="Fedorenko V."/>
            <person name="Kalinowski J."/>
            <person name="Marinelli F."/>
        </authorList>
    </citation>
    <scope>NUCLEOTIDE SEQUENCE [LARGE SCALE GENOMIC DNA]</scope>
    <source>
        <strain evidence="1 2">NRRL 3884</strain>
    </source>
</reference>
<proteinExistence type="predicted"/>
<dbReference type="EMBL" id="CP126980">
    <property type="protein sequence ID" value="WIM97808.1"/>
    <property type="molecule type" value="Genomic_DNA"/>
</dbReference>
<dbReference type="RefSeq" id="WP_284919202.1">
    <property type="nucleotide sequence ID" value="NZ_CP126980.1"/>
</dbReference>
<organism evidence="1 2">
    <name type="scientific">Actinoplanes oblitus</name>
    <dbReference type="NCBI Taxonomy" id="3040509"/>
    <lineage>
        <taxon>Bacteria</taxon>
        <taxon>Bacillati</taxon>
        <taxon>Actinomycetota</taxon>
        <taxon>Actinomycetes</taxon>
        <taxon>Micromonosporales</taxon>
        <taxon>Micromonosporaceae</taxon>
        <taxon>Actinoplanes</taxon>
    </lineage>
</organism>
<evidence type="ECO:0000313" key="1">
    <source>
        <dbReference type="EMBL" id="WIM97808.1"/>
    </source>
</evidence>
<keyword evidence="2" id="KW-1185">Reference proteome</keyword>
<dbReference type="Proteomes" id="UP001240150">
    <property type="component" value="Chromosome"/>
</dbReference>
<evidence type="ECO:0000313" key="2">
    <source>
        <dbReference type="Proteomes" id="UP001240150"/>
    </source>
</evidence>
<sequence length="107" mass="11769">MKLRHVTTKYVFDASELPVTRDAKRRKFKPADVIVTHRSTFGFWEVRVHGFTTNTASYSTSVIWGIRNDQVMENNVGAAPGWLKTAVGQAVKLHAAAGLKVAGGDAR</sequence>
<protein>
    <submittedName>
        <fullName evidence="1">Uncharacterized protein</fullName>
    </submittedName>
</protein>